<feature type="compositionally biased region" description="Low complexity" evidence="7">
    <location>
        <begin position="615"/>
        <end position="625"/>
    </location>
</feature>
<evidence type="ECO:0000256" key="1">
    <source>
        <dbReference type="ARBA" id="ARBA00005783"/>
    </source>
</evidence>
<dbReference type="GO" id="GO:0015031">
    <property type="term" value="P:protein transport"/>
    <property type="evidence" value="ECO:0007669"/>
    <property type="project" value="UniProtKB-KW"/>
</dbReference>
<comment type="caution">
    <text evidence="11">The sequence shown here is derived from an EMBL/GenBank/DDBJ whole genome shotgun (WGS) entry which is preliminary data.</text>
</comment>
<comment type="subcellular location">
    <subcellularLocation>
        <location evidence="6">Nucleus</location>
        <location evidence="6">Nucleolus</location>
    </subcellularLocation>
</comment>
<evidence type="ECO:0000256" key="5">
    <source>
        <dbReference type="ARBA" id="ARBA00023242"/>
    </source>
</evidence>
<feature type="region of interest" description="Disordered" evidence="7">
    <location>
        <begin position="240"/>
        <end position="285"/>
    </location>
</feature>
<dbReference type="InterPro" id="IPR012977">
    <property type="entry name" value="SDA1_N"/>
</dbReference>
<dbReference type="STRING" id="205917.A0A4Y9ZCN2"/>
<dbReference type="Pfam" id="PF21638">
    <property type="entry name" value="SDA1_C"/>
    <property type="match status" value="1"/>
</dbReference>
<feature type="compositionally biased region" description="Basic and acidic residues" evidence="7">
    <location>
        <begin position="718"/>
        <end position="728"/>
    </location>
</feature>
<keyword evidence="2 6" id="KW-0813">Transport</keyword>
<proteinExistence type="inferred from homology"/>
<dbReference type="OrthoDB" id="2196187at2759"/>
<feature type="region of interest" description="Disordered" evidence="7">
    <location>
        <begin position="601"/>
        <end position="728"/>
    </location>
</feature>
<dbReference type="InterPro" id="IPR007949">
    <property type="entry name" value="SDA1_MD"/>
</dbReference>
<dbReference type="InterPro" id="IPR027312">
    <property type="entry name" value="Sda1"/>
</dbReference>
<feature type="compositionally biased region" description="Acidic residues" evidence="7">
    <location>
        <begin position="240"/>
        <end position="253"/>
    </location>
</feature>
<dbReference type="InterPro" id="IPR048292">
    <property type="entry name" value="SDA1_C"/>
</dbReference>
<evidence type="ECO:0000259" key="9">
    <source>
        <dbReference type="Pfam" id="PF08158"/>
    </source>
</evidence>
<evidence type="ECO:0000256" key="2">
    <source>
        <dbReference type="ARBA" id="ARBA00022448"/>
    </source>
</evidence>
<feature type="domain" description="SDA1 N-terminal" evidence="9">
    <location>
        <begin position="60"/>
        <end position="437"/>
    </location>
</feature>
<keyword evidence="12" id="KW-1185">Reference proteome</keyword>
<organism evidence="11 12">
    <name type="scientific">Dentipellis fragilis</name>
    <dbReference type="NCBI Taxonomy" id="205917"/>
    <lineage>
        <taxon>Eukaryota</taxon>
        <taxon>Fungi</taxon>
        <taxon>Dikarya</taxon>
        <taxon>Basidiomycota</taxon>
        <taxon>Agaricomycotina</taxon>
        <taxon>Agaricomycetes</taxon>
        <taxon>Russulales</taxon>
        <taxon>Hericiaceae</taxon>
        <taxon>Dentipellis</taxon>
    </lineage>
</organism>
<dbReference type="GO" id="GO:0005730">
    <property type="term" value="C:nucleolus"/>
    <property type="evidence" value="ECO:0007669"/>
    <property type="project" value="UniProtKB-SubCell"/>
</dbReference>
<dbReference type="GO" id="GO:0000055">
    <property type="term" value="P:ribosomal large subunit export from nucleus"/>
    <property type="evidence" value="ECO:0007669"/>
    <property type="project" value="UniProtKB-UniRule"/>
</dbReference>
<feature type="compositionally biased region" description="Acidic residues" evidence="7">
    <location>
        <begin position="541"/>
        <end position="555"/>
    </location>
</feature>
<dbReference type="GO" id="GO:0042273">
    <property type="term" value="P:ribosomal large subunit biogenesis"/>
    <property type="evidence" value="ECO:0007669"/>
    <property type="project" value="UniProtKB-UniRule"/>
</dbReference>
<comment type="similarity">
    <text evidence="1 6">Belongs to the SDA1 family.</text>
</comment>
<protein>
    <recommendedName>
        <fullName evidence="6">Protein SDA1</fullName>
    </recommendedName>
</protein>
<dbReference type="Proteomes" id="UP000298327">
    <property type="component" value="Unassembled WGS sequence"/>
</dbReference>
<feature type="compositionally biased region" description="Basic and acidic residues" evidence="7">
    <location>
        <begin position="556"/>
        <end position="568"/>
    </location>
</feature>
<evidence type="ECO:0000256" key="4">
    <source>
        <dbReference type="ARBA" id="ARBA00022927"/>
    </source>
</evidence>
<keyword evidence="5 6" id="KW-0539">Nucleus</keyword>
<name>A0A4Y9ZCN2_9AGAM</name>
<evidence type="ECO:0000259" key="8">
    <source>
        <dbReference type="Pfam" id="PF05285"/>
    </source>
</evidence>
<keyword evidence="3 6" id="KW-0690">Ribosome biogenesis</keyword>
<gene>
    <name evidence="11" type="ORF">EVG20_g399</name>
</gene>
<evidence type="ECO:0000256" key="7">
    <source>
        <dbReference type="SAM" id="MobiDB-lite"/>
    </source>
</evidence>
<dbReference type="InterPro" id="IPR016024">
    <property type="entry name" value="ARM-type_fold"/>
</dbReference>
<feature type="domain" description="SDA1 C-terminal" evidence="10">
    <location>
        <begin position="679"/>
        <end position="726"/>
    </location>
</feature>
<dbReference type="EMBL" id="SEOQ01000010">
    <property type="protein sequence ID" value="TFY72586.1"/>
    <property type="molecule type" value="Genomic_DNA"/>
</dbReference>
<dbReference type="PANTHER" id="PTHR12730">
    <property type="entry name" value="HSDA/SDA1-RELATED"/>
    <property type="match status" value="1"/>
</dbReference>
<evidence type="ECO:0000256" key="6">
    <source>
        <dbReference type="RuleBase" id="RU365057"/>
    </source>
</evidence>
<accession>A0A4Y9ZCN2</accession>
<feature type="region of interest" description="Disordered" evidence="7">
    <location>
        <begin position="506"/>
        <end position="569"/>
    </location>
</feature>
<evidence type="ECO:0000256" key="3">
    <source>
        <dbReference type="ARBA" id="ARBA00022517"/>
    </source>
</evidence>
<comment type="function">
    <text evidence="6">Required for 60S pre-ribosomal subunits export to the cytoplasm.</text>
</comment>
<dbReference type="SUPFAM" id="SSF48371">
    <property type="entry name" value="ARM repeat"/>
    <property type="match status" value="1"/>
</dbReference>
<evidence type="ECO:0000313" key="11">
    <source>
        <dbReference type="EMBL" id="TFY72586.1"/>
    </source>
</evidence>
<keyword evidence="4 6" id="KW-0653">Protein transport</keyword>
<evidence type="ECO:0000259" key="10">
    <source>
        <dbReference type="Pfam" id="PF21638"/>
    </source>
</evidence>
<feature type="compositionally biased region" description="Basic residues" evidence="7">
    <location>
        <begin position="701"/>
        <end position="717"/>
    </location>
</feature>
<dbReference type="Pfam" id="PF08158">
    <property type="entry name" value="SDA1_HEAT"/>
    <property type="match status" value="1"/>
</dbReference>
<feature type="compositionally biased region" description="Basic and acidic residues" evidence="7">
    <location>
        <begin position="646"/>
        <end position="667"/>
    </location>
</feature>
<sequence>MARGILLTANLPQLQNLIKRDPAGYREEFLQQWNHYISIRHIFQINPNEQANHFRELVSFIAQVTQCYPAETKEFPSHLSSLLLEHYGSLSPDIRHNLVQNLVMLKNKEVITSLELLKTLFPLLPRTTSSSLRTFIRKTILMDIRTANARSKNLKLNRAVQAMLFGMVERGMDAKASNDRKKDKEGSANGEGALWAIIVTKELWSKGVWDDAKSVAIVALGCFHPVVKVQSASLHFFLGGDEEDEDSDDDDEISGAQARSQEEDSQRRQQASQIVKAEGKKKKRKAKDALANANFPALDLLHDPQGFAEKLYDSLVRFDKRFQLDHKILIMQLLSRVAASHKLTVLGFYTYIMKYLTYHQLRVPGILACLVQSVHDFTPPDALTPVIAKLAQEFIHPGVGGEVIAAGLNSIREICRRQPWAIEEELLGDLIEYRKSRDKAVTSAARGLLQLFREVNPGMLKRRERGKNASMSLAEGQKPAAFGHGQEAAVDIEGLRMLEDHLTALREEDDAAGGDEVDEWDGWDVESEESSDSGDWINVDSDGEDNIDVSDSDDETEKKKAEEAKAEESLLPSTLATTKILTPADFALLNDLRVKAAEKAVESGAGPSAKRKLADLQSAQKASASADDRNTFISEQDILGPRKKAKADYEERMASIAKGREGREKFGSMKGKKNKETISSTTNREKKRNKPLMMIMGSKAVRGKKKASLRDKQRKLRAHIEKAKKAYH</sequence>
<feature type="compositionally biased region" description="Acidic residues" evidence="7">
    <location>
        <begin position="507"/>
        <end position="532"/>
    </location>
</feature>
<dbReference type="AlphaFoldDB" id="A0A4Y9ZCN2"/>
<evidence type="ECO:0000313" key="12">
    <source>
        <dbReference type="Proteomes" id="UP000298327"/>
    </source>
</evidence>
<dbReference type="Pfam" id="PF05285">
    <property type="entry name" value="SDA1_dom"/>
    <property type="match status" value="1"/>
</dbReference>
<feature type="domain" description="SDA1 middle" evidence="8">
    <location>
        <begin position="558"/>
        <end position="659"/>
    </location>
</feature>
<reference evidence="11 12" key="1">
    <citation type="submission" date="2019-02" db="EMBL/GenBank/DDBJ databases">
        <title>Genome sequencing of the rare red list fungi Dentipellis fragilis.</title>
        <authorList>
            <person name="Buettner E."/>
            <person name="Kellner H."/>
        </authorList>
    </citation>
    <scope>NUCLEOTIDE SEQUENCE [LARGE SCALE GENOMIC DNA]</scope>
    <source>
        <strain evidence="11 12">DSM 105465</strain>
    </source>
</reference>
<dbReference type="PANTHER" id="PTHR12730:SF0">
    <property type="entry name" value="PROTEIN SDA1 HOMOLOG"/>
    <property type="match status" value="1"/>
</dbReference>